<organism evidence="1 2">
    <name type="scientific">Alterirhizorhabdus solaris</name>
    <dbReference type="NCBI Taxonomy" id="2529389"/>
    <lineage>
        <taxon>Bacteria</taxon>
        <taxon>Pseudomonadati</taxon>
        <taxon>Pseudomonadota</taxon>
        <taxon>Alphaproteobacteria</taxon>
        <taxon>Sphingomonadales</taxon>
        <taxon>Rhizorhabdaceae</taxon>
        <taxon>Alterirhizorhabdus</taxon>
    </lineage>
</organism>
<proteinExistence type="predicted"/>
<dbReference type="EMBL" id="VNIM01000014">
    <property type="protein sequence ID" value="TVV76012.1"/>
    <property type="molecule type" value="Genomic_DNA"/>
</dbReference>
<accession>A0A558R9Q0</accession>
<dbReference type="AlphaFoldDB" id="A0A558R9Q0"/>
<keyword evidence="2" id="KW-1185">Reference proteome</keyword>
<protein>
    <submittedName>
        <fullName evidence="1">Uncharacterized protein</fullName>
    </submittedName>
</protein>
<reference evidence="1 2" key="1">
    <citation type="submission" date="2019-07" db="EMBL/GenBank/DDBJ databases">
        <title>Sphingomonas solaris sp. nov., isolated from a solar panel from Boston, Massachusetts.</title>
        <authorList>
            <person name="Tanner K."/>
            <person name="Pascual J."/>
            <person name="Mancuso C."/>
            <person name="Pereto J."/>
            <person name="Khalil A."/>
            <person name="Vilanova C."/>
        </authorList>
    </citation>
    <scope>NUCLEOTIDE SEQUENCE [LARGE SCALE GENOMIC DNA]</scope>
    <source>
        <strain evidence="1 2">R4DWN</strain>
    </source>
</reference>
<evidence type="ECO:0000313" key="1">
    <source>
        <dbReference type="EMBL" id="TVV76012.1"/>
    </source>
</evidence>
<dbReference type="RefSeq" id="WP_145148912.1">
    <property type="nucleotide sequence ID" value="NZ_VNIM01000014.1"/>
</dbReference>
<gene>
    <name evidence="1" type="ORF">FOY91_05375</name>
</gene>
<name>A0A558R9Q0_9SPHN</name>
<dbReference type="Proteomes" id="UP000318681">
    <property type="component" value="Unassembled WGS sequence"/>
</dbReference>
<evidence type="ECO:0000313" key="2">
    <source>
        <dbReference type="Proteomes" id="UP000318681"/>
    </source>
</evidence>
<comment type="caution">
    <text evidence="1">The sequence shown here is derived from an EMBL/GenBank/DDBJ whole genome shotgun (WGS) entry which is preliminary data.</text>
</comment>
<dbReference type="OrthoDB" id="7476470at2"/>
<sequence>MQREERIVAVGLLTSADLKLLGSGFTRAYPVDQTPCFGDLLRAIDEADREFARGHRSGE</sequence>